<feature type="region of interest" description="Disordered" evidence="7">
    <location>
        <begin position="113"/>
        <end position="153"/>
    </location>
</feature>
<feature type="region of interest" description="Disordered" evidence="7">
    <location>
        <begin position="576"/>
        <end position="595"/>
    </location>
</feature>
<name>A0A430LIC0_9HYPO</name>
<dbReference type="InterPro" id="IPR051615">
    <property type="entry name" value="Transcr_Regulatory_Elem"/>
</dbReference>
<feature type="compositionally biased region" description="Polar residues" evidence="7">
    <location>
        <begin position="41"/>
        <end position="60"/>
    </location>
</feature>
<feature type="compositionally biased region" description="Basic and acidic residues" evidence="7">
    <location>
        <begin position="135"/>
        <end position="148"/>
    </location>
</feature>
<dbReference type="PANTHER" id="PTHR31313">
    <property type="entry name" value="TY1 ENHANCER ACTIVATOR"/>
    <property type="match status" value="1"/>
</dbReference>
<protein>
    <recommendedName>
        <fullName evidence="10">Transcription factor domain-containing protein</fullName>
    </recommendedName>
</protein>
<feature type="region of interest" description="Disordered" evidence="7">
    <location>
        <begin position="168"/>
        <end position="222"/>
    </location>
</feature>
<evidence type="ECO:0000313" key="8">
    <source>
        <dbReference type="EMBL" id="RTE75454.1"/>
    </source>
</evidence>
<feature type="region of interest" description="Disordered" evidence="7">
    <location>
        <begin position="25"/>
        <end position="95"/>
    </location>
</feature>
<comment type="caution">
    <text evidence="8">The sequence shown here is derived from an EMBL/GenBank/DDBJ whole genome shotgun (WGS) entry which is preliminary data.</text>
</comment>
<proteinExistence type="predicted"/>
<feature type="region of interest" description="Disordered" evidence="7">
    <location>
        <begin position="1223"/>
        <end position="1247"/>
    </location>
</feature>
<reference evidence="8 9" key="1">
    <citation type="submission" date="2017-06" db="EMBL/GenBank/DDBJ databases">
        <title>Comparative genomic analysis of Ambrosia Fusariam Clade fungi.</title>
        <authorList>
            <person name="Stajich J.E."/>
            <person name="Carrillo J."/>
            <person name="Kijimoto T."/>
            <person name="Eskalen A."/>
            <person name="O'Donnell K."/>
            <person name="Kasson M."/>
        </authorList>
    </citation>
    <scope>NUCLEOTIDE SEQUENCE [LARGE SCALE GENOMIC DNA]</scope>
    <source>
        <strain evidence="8 9">UCR1854</strain>
    </source>
</reference>
<feature type="compositionally biased region" description="Acidic residues" evidence="7">
    <location>
        <begin position="182"/>
        <end position="197"/>
    </location>
</feature>
<evidence type="ECO:0000256" key="1">
    <source>
        <dbReference type="ARBA" id="ARBA00022723"/>
    </source>
</evidence>
<evidence type="ECO:0000256" key="6">
    <source>
        <dbReference type="ARBA" id="ARBA00023242"/>
    </source>
</evidence>
<dbReference type="CDD" id="cd12148">
    <property type="entry name" value="fungal_TF_MHR"/>
    <property type="match status" value="1"/>
</dbReference>
<keyword evidence="2" id="KW-0862">Zinc</keyword>
<evidence type="ECO:0000256" key="2">
    <source>
        <dbReference type="ARBA" id="ARBA00022833"/>
    </source>
</evidence>
<keyword evidence="5" id="KW-0804">Transcription</keyword>
<feature type="compositionally biased region" description="Low complexity" evidence="7">
    <location>
        <begin position="1223"/>
        <end position="1238"/>
    </location>
</feature>
<feature type="compositionally biased region" description="Polar residues" evidence="7">
    <location>
        <begin position="610"/>
        <end position="619"/>
    </location>
</feature>
<keyword evidence="1" id="KW-0479">Metal-binding</keyword>
<dbReference type="EMBL" id="MIKF01000185">
    <property type="protein sequence ID" value="RTE75454.1"/>
    <property type="molecule type" value="Genomic_DNA"/>
</dbReference>
<dbReference type="GO" id="GO:0046872">
    <property type="term" value="F:metal ion binding"/>
    <property type="evidence" value="ECO:0007669"/>
    <property type="project" value="UniProtKB-KW"/>
</dbReference>
<evidence type="ECO:0000256" key="4">
    <source>
        <dbReference type="ARBA" id="ARBA00023125"/>
    </source>
</evidence>
<evidence type="ECO:0000256" key="7">
    <source>
        <dbReference type="SAM" id="MobiDB-lite"/>
    </source>
</evidence>
<feature type="compositionally biased region" description="Polar residues" evidence="7">
    <location>
        <begin position="71"/>
        <end position="87"/>
    </location>
</feature>
<evidence type="ECO:0000256" key="5">
    <source>
        <dbReference type="ARBA" id="ARBA00023163"/>
    </source>
</evidence>
<feature type="compositionally biased region" description="Acidic residues" evidence="7">
    <location>
        <begin position="211"/>
        <end position="222"/>
    </location>
</feature>
<keyword evidence="6" id="KW-0539">Nucleus</keyword>
<feature type="compositionally biased region" description="Polar residues" evidence="7">
    <location>
        <begin position="119"/>
        <end position="131"/>
    </location>
</feature>
<evidence type="ECO:0000313" key="9">
    <source>
        <dbReference type="Proteomes" id="UP000287124"/>
    </source>
</evidence>
<feature type="compositionally biased region" description="Polar residues" evidence="7">
    <location>
        <begin position="577"/>
        <end position="595"/>
    </location>
</feature>
<keyword evidence="9" id="KW-1185">Reference proteome</keyword>
<evidence type="ECO:0008006" key="10">
    <source>
        <dbReference type="Google" id="ProtNLM"/>
    </source>
</evidence>
<feature type="compositionally biased region" description="Low complexity" evidence="7">
    <location>
        <begin position="1117"/>
        <end position="1134"/>
    </location>
</feature>
<keyword evidence="3" id="KW-0805">Transcription regulation</keyword>
<sequence length="1314" mass="146686">MPLSAFISRPWQPRNVFSQRLATTRGSLPNELKPKPLPHTSYYSKTTINESPVNVTPTTVERSEKARLSVRPSSESCVAETPTNSPRDTLGDDGKGTLVADELEERLARIAAQAERNPKQSTHQQSFTRASRNLRPGDDYDTYDRSLEDPTSPRVARATSLICGLPCHPCPGGNSDTRDTQYDTDTETAVESDDDCETAIGSDSDNYISVEDTDSDLEDDIGSDEDLYQPLLEILYRSYSDDQREKLMKAIFVDQLVTKARIDPRRDLKGLCGSGYARELAEGIGKQLALKVDGLSTTAILDTALNRQQEWSRPLSSIEQSIILQEDLDQANKALRECQQHHLGILSCFYLLRLLAQLDVVPDFHSFPASSEDVQLALTSVLRGCTVKTTAADIVTLDPKLLMAAALHHRARINAKQSLGYSIDAKICHDFFNLRARRPDLRLRWLIGETERLTGSHAPPSLGDAERLEQCRNTLKLQPFALLRTRYGDVKVRFTHEQAIEALQHEPHFQTDFVARGHDRGVYLYYCTLVLASYGFEPPLDLDIELDSLVELILREMERRDMKSIACVQPNAFDGANDSTTNGTTPMNPSDQYHATQPTYLDAGAAPCQAATSDTSRQPGSIHYKAVSPPAPTTEQQCVSRNVFPTPPMQPEACFSGEHRHHDLADLLGTLKISETGTAPYLRNKASFRREEQPAIEDSEDYTSALPPLMPAPGLKIRIPPELMPDEETALHYFDLYFSHVHPYVPVLCKTIFYQQWNTDREAISPLILEAIFAIGERLAEASTEGQQWLALASPREAAPKRGYYYRSWMSVVQCVQMGKDLGLDEHYEDHQAGHACDFGPAECQLRTRIWQVVLVCEVMVGAPQGRHDHAVSVDSVDLSPPRPIPGCDGSEYHVSRNFTYFAQVVRTIATMSKVYQRLRRRKEWGIDPEFQQMGQSFNTWLTELPAELAVSFPQDGSPPWIPSHFLGNMHAYYYLALILFHRPILSFLDPNAPDGQWKRHMMICYSSAKALCRLQEATLSTFGLTGLQCMQRGFSFSLYSGLSFIVIHLVAIVSPNPDFNTDAREFFTRHMRVLEKVMEAWPASELEKPFTALREELSEDVRKSFGLKPTFPDGSPLPSSQSSSLRASEPSRPVIYRSGSVDQRLDTHGAQRVSYTSHPITPPISAGPVDSKSDSPVIQSLVLLSQGTQAPGMPQTMPHADQPGWNPSEIFEQWNRTLGTPPHSQTTTTVPPQTGPLDASSSGATEIPPIPNIYVVQASSSIGSQQLSPSQYSTALMPNFPTQAMWQEPVALFHNGGMNKRPWDYDDLVLKLR</sequence>
<dbReference type="Proteomes" id="UP000287124">
    <property type="component" value="Unassembled WGS sequence"/>
</dbReference>
<gene>
    <name evidence="8" type="ORF">BHE90_010080</name>
</gene>
<dbReference type="PANTHER" id="PTHR31313:SF79">
    <property type="entry name" value="C6 FINGER DOMAIN-CONTAINING PROTEIN"/>
    <property type="match status" value="1"/>
</dbReference>
<keyword evidence="4" id="KW-0238">DNA-binding</keyword>
<feature type="region of interest" description="Disordered" evidence="7">
    <location>
        <begin position="1106"/>
        <end position="1174"/>
    </location>
</feature>
<feature type="region of interest" description="Disordered" evidence="7">
    <location>
        <begin position="607"/>
        <end position="634"/>
    </location>
</feature>
<evidence type="ECO:0000256" key="3">
    <source>
        <dbReference type="ARBA" id="ARBA00023015"/>
    </source>
</evidence>
<accession>A0A430LIC0</accession>
<dbReference type="GO" id="GO:0003677">
    <property type="term" value="F:DNA binding"/>
    <property type="evidence" value="ECO:0007669"/>
    <property type="project" value="UniProtKB-KW"/>
</dbReference>
<organism evidence="8 9">
    <name type="scientific">Fusarium euwallaceae</name>
    <dbReference type="NCBI Taxonomy" id="1147111"/>
    <lineage>
        <taxon>Eukaryota</taxon>
        <taxon>Fungi</taxon>
        <taxon>Dikarya</taxon>
        <taxon>Ascomycota</taxon>
        <taxon>Pezizomycotina</taxon>
        <taxon>Sordariomycetes</taxon>
        <taxon>Hypocreomycetidae</taxon>
        <taxon>Hypocreales</taxon>
        <taxon>Nectriaceae</taxon>
        <taxon>Fusarium</taxon>
        <taxon>Fusarium solani species complex</taxon>
    </lineage>
</organism>